<gene>
    <name evidence="1" type="ORF">CFOL_v3_07028</name>
</gene>
<dbReference type="PANTHER" id="PTHR34676:SF17">
    <property type="entry name" value="OS06G0684500 PROTEIN"/>
    <property type="match status" value="1"/>
</dbReference>
<dbReference type="AlphaFoldDB" id="A0A1Q3B6D2"/>
<feature type="non-terminal residue" evidence="1">
    <location>
        <position position="119"/>
    </location>
</feature>
<name>A0A1Q3B6D2_CEPFO</name>
<dbReference type="EMBL" id="BDDD01000309">
    <property type="protein sequence ID" value="GAV63510.1"/>
    <property type="molecule type" value="Genomic_DNA"/>
</dbReference>
<dbReference type="OrthoDB" id="1738629at2759"/>
<dbReference type="PANTHER" id="PTHR34676">
    <property type="entry name" value="DUF4219 DOMAIN-CONTAINING PROTEIN-RELATED"/>
    <property type="match status" value="1"/>
</dbReference>
<evidence type="ECO:0000313" key="1">
    <source>
        <dbReference type="EMBL" id="GAV63510.1"/>
    </source>
</evidence>
<dbReference type="InParanoid" id="A0A1Q3B6D2"/>
<dbReference type="Proteomes" id="UP000187406">
    <property type="component" value="Unassembled WGS sequence"/>
</dbReference>
<accession>A0A1Q3B6D2</accession>
<proteinExistence type="predicted"/>
<evidence type="ECO:0000313" key="2">
    <source>
        <dbReference type="Proteomes" id="UP000187406"/>
    </source>
</evidence>
<dbReference type="Pfam" id="PF14223">
    <property type="entry name" value="Retrotran_gag_2"/>
    <property type="match status" value="1"/>
</dbReference>
<protein>
    <submittedName>
        <fullName evidence="1">UBN2 domain-containing protein</fullName>
    </submittedName>
</protein>
<comment type="caution">
    <text evidence="1">The sequence shown here is derived from an EMBL/GenBank/DDBJ whole genome shotgun (WGS) entry which is preliminary data.</text>
</comment>
<sequence length="119" mass="14003">MNENEDIKSMFSRFTYIINALQALDKTYSNREMVRKILRCLPKLWMPKVTAIEEAKNLNILPLDLLGSLMTHELSMQKKDNDEENEKKKKKIVALKLPLIEDSEDDDENEELAFITRKF</sequence>
<reference evidence="2" key="1">
    <citation type="submission" date="2016-04" db="EMBL/GenBank/DDBJ databases">
        <title>Cephalotus genome sequencing.</title>
        <authorList>
            <person name="Fukushima K."/>
            <person name="Hasebe M."/>
            <person name="Fang X."/>
        </authorList>
    </citation>
    <scope>NUCLEOTIDE SEQUENCE [LARGE SCALE GENOMIC DNA]</scope>
    <source>
        <strain evidence="2">cv. St1</strain>
    </source>
</reference>
<organism evidence="1 2">
    <name type="scientific">Cephalotus follicularis</name>
    <name type="common">Albany pitcher plant</name>
    <dbReference type="NCBI Taxonomy" id="3775"/>
    <lineage>
        <taxon>Eukaryota</taxon>
        <taxon>Viridiplantae</taxon>
        <taxon>Streptophyta</taxon>
        <taxon>Embryophyta</taxon>
        <taxon>Tracheophyta</taxon>
        <taxon>Spermatophyta</taxon>
        <taxon>Magnoliopsida</taxon>
        <taxon>eudicotyledons</taxon>
        <taxon>Gunneridae</taxon>
        <taxon>Pentapetalae</taxon>
        <taxon>rosids</taxon>
        <taxon>fabids</taxon>
        <taxon>Oxalidales</taxon>
        <taxon>Cephalotaceae</taxon>
        <taxon>Cephalotus</taxon>
    </lineage>
</organism>
<keyword evidence="2" id="KW-1185">Reference proteome</keyword>